<evidence type="ECO:0000256" key="2">
    <source>
        <dbReference type="ARBA" id="ARBA00007755"/>
    </source>
</evidence>
<feature type="transmembrane region" description="Helical" evidence="9">
    <location>
        <begin position="33"/>
        <end position="53"/>
    </location>
</feature>
<dbReference type="GO" id="GO:0009267">
    <property type="term" value="P:cellular response to starvation"/>
    <property type="evidence" value="ECO:0007669"/>
    <property type="project" value="InterPro"/>
</dbReference>
<dbReference type="PANTHER" id="PTHR30252:SF3">
    <property type="entry name" value="PYRUVATE_PROTON SYMPORTER BTST"/>
    <property type="match status" value="1"/>
</dbReference>
<dbReference type="EMBL" id="VFOP01000001">
    <property type="protein sequence ID" value="TQL52507.1"/>
    <property type="molecule type" value="Genomic_DNA"/>
</dbReference>
<feature type="transmembrane region" description="Helical" evidence="9">
    <location>
        <begin position="142"/>
        <end position="161"/>
    </location>
</feature>
<feature type="transmembrane region" description="Helical" evidence="9">
    <location>
        <begin position="574"/>
        <end position="602"/>
    </location>
</feature>
<feature type="transmembrane region" description="Helical" evidence="9">
    <location>
        <begin position="609"/>
        <end position="629"/>
    </location>
</feature>
<evidence type="ECO:0000256" key="5">
    <source>
        <dbReference type="ARBA" id="ARBA00022692"/>
    </source>
</evidence>
<protein>
    <submittedName>
        <fullName evidence="11">Carbon starvation protein</fullName>
    </submittedName>
</protein>
<dbReference type="Proteomes" id="UP000319516">
    <property type="component" value="Unassembled WGS sequence"/>
</dbReference>
<sequence>MAASSRSSAAVAERPPVAVSRTQPDPMGPKARIGYAVIALLGAVSWAMIAIVRGEEVNAVWFVFAAICTYLLAFRFYSRYIEWKVLQPRDTRMTPAEEFENGRDFMPTDRRVLFGHHFAAIAGAGPLVGPVLAAQMGYLPGTIWIIVGVVLAGAVQDYMVLHMPIRRRGRSLGQMARDELGLVGGTAAIIGVFAIMLILIAVLCIVVINAMAESPWAVFSIAMTVPIAILMGVYLRFIRPGAVSEVSVIGVVLLLAAIIAGGYVAESSWAEFFTLSPQALAWWLIGYGFAAAVLPVWLLLAPRDYLSTFMKVGTIVMLAIGILIAAPVVQMPATTQFASSGEGPAFAGSLFPFLFITIACGALSGFHALISSGTTPKLIEKESQARLIGYGSMLIESFVAIMALVAAISIDQHVYFAMNAAGGLTGGTPEGAAEFVNGLGLTSPGGELLPPMDASVFTQAAQDVGEESIVSRTGGAPTLAFGMAEVMSGALGGAGLKAFWYHFAVMFEALFILTTVDAGTRVARFMFSDSVGNIPGLAKFKDPSWTVGAWVSTLVVVGGWGSILVMGVNDPLGGIYTLFPLFGIANQLLAAIALTVVTAILVKQGKVKYAWIPGVPLVWDLVVTLAASWQKIFSDNPAIGYFAQNSRFRQARDAGEVLAPAQDDGQMGQVITNTMIQGVMSILFALFVIVVVLAAIGVCIKAVRAGSLPTSEAEDVPSKIFAPSGFLPTPEEKEILRQWEEAGLDPAPAAARHR</sequence>
<comment type="similarity">
    <text evidence="2">Belongs to the peptide transporter carbon starvation (CstA) (TC 2.A.114) family.</text>
</comment>
<evidence type="ECO:0000256" key="6">
    <source>
        <dbReference type="ARBA" id="ARBA00022989"/>
    </source>
</evidence>
<feature type="transmembrane region" description="Helical" evidence="9">
    <location>
        <begin position="280"/>
        <end position="300"/>
    </location>
</feature>
<evidence type="ECO:0000256" key="8">
    <source>
        <dbReference type="SAM" id="MobiDB-lite"/>
    </source>
</evidence>
<evidence type="ECO:0000313" key="12">
    <source>
        <dbReference type="Proteomes" id="UP000319516"/>
    </source>
</evidence>
<name>A0A542YWP6_9MICO</name>
<feature type="transmembrane region" description="Helical" evidence="9">
    <location>
        <begin position="312"/>
        <end position="333"/>
    </location>
</feature>
<organism evidence="11 12">
    <name type="scientific">Ornithinicoccus hortensis</name>
    <dbReference type="NCBI Taxonomy" id="82346"/>
    <lineage>
        <taxon>Bacteria</taxon>
        <taxon>Bacillati</taxon>
        <taxon>Actinomycetota</taxon>
        <taxon>Actinomycetes</taxon>
        <taxon>Micrococcales</taxon>
        <taxon>Intrasporangiaceae</taxon>
        <taxon>Ornithinicoccus</taxon>
    </lineage>
</organism>
<keyword evidence="3" id="KW-0813">Transport</keyword>
<dbReference type="PANTHER" id="PTHR30252">
    <property type="entry name" value="INNER MEMBRANE PEPTIDE TRANSPORTER"/>
    <property type="match status" value="1"/>
</dbReference>
<feature type="domain" description="CstA N-terminal" evidence="10">
    <location>
        <begin position="58"/>
        <end position="627"/>
    </location>
</feature>
<feature type="transmembrane region" description="Helical" evidence="9">
    <location>
        <begin position="675"/>
        <end position="700"/>
    </location>
</feature>
<dbReference type="RefSeq" id="WP_141786373.1">
    <property type="nucleotide sequence ID" value="NZ_BAAAIK010000001.1"/>
</dbReference>
<proteinExistence type="inferred from homology"/>
<accession>A0A542YWP6</accession>
<evidence type="ECO:0000256" key="3">
    <source>
        <dbReference type="ARBA" id="ARBA00022448"/>
    </source>
</evidence>
<comment type="caution">
    <text evidence="11">The sequence shown here is derived from an EMBL/GenBank/DDBJ whole genome shotgun (WGS) entry which is preliminary data.</text>
</comment>
<evidence type="ECO:0000256" key="7">
    <source>
        <dbReference type="ARBA" id="ARBA00023136"/>
    </source>
</evidence>
<feature type="transmembrane region" description="Helical" evidence="9">
    <location>
        <begin position="182"/>
        <end position="208"/>
    </location>
</feature>
<gene>
    <name evidence="11" type="ORF">FB467_3695</name>
</gene>
<evidence type="ECO:0000313" key="11">
    <source>
        <dbReference type="EMBL" id="TQL52507.1"/>
    </source>
</evidence>
<dbReference type="Pfam" id="PF02554">
    <property type="entry name" value="CstA"/>
    <property type="match status" value="1"/>
</dbReference>
<feature type="region of interest" description="Disordered" evidence="8">
    <location>
        <begin position="1"/>
        <end position="25"/>
    </location>
</feature>
<keyword evidence="4" id="KW-1003">Cell membrane</keyword>
<keyword evidence="7 9" id="KW-0472">Membrane</keyword>
<dbReference type="InterPro" id="IPR003706">
    <property type="entry name" value="CstA_N"/>
</dbReference>
<feature type="transmembrane region" description="Helical" evidence="9">
    <location>
        <begin position="113"/>
        <end position="136"/>
    </location>
</feature>
<reference evidence="11 12" key="1">
    <citation type="submission" date="2019-06" db="EMBL/GenBank/DDBJ databases">
        <title>Sequencing the genomes of 1000 actinobacteria strains.</title>
        <authorList>
            <person name="Klenk H.-P."/>
        </authorList>
    </citation>
    <scope>NUCLEOTIDE SEQUENCE [LARGE SCALE GENOMIC DNA]</scope>
    <source>
        <strain evidence="11 12">DSM 12335</strain>
    </source>
</reference>
<comment type="subcellular location">
    <subcellularLocation>
        <location evidence="1">Cell membrane</location>
        <topology evidence="1">Multi-pass membrane protein</topology>
    </subcellularLocation>
</comment>
<evidence type="ECO:0000256" key="9">
    <source>
        <dbReference type="SAM" id="Phobius"/>
    </source>
</evidence>
<feature type="transmembrane region" description="Helical" evidence="9">
    <location>
        <begin position="59"/>
        <end position="77"/>
    </location>
</feature>
<dbReference type="InterPro" id="IPR051605">
    <property type="entry name" value="CstA"/>
</dbReference>
<feature type="compositionally biased region" description="Low complexity" evidence="8">
    <location>
        <begin position="1"/>
        <end position="12"/>
    </location>
</feature>
<dbReference type="OrthoDB" id="9761224at2"/>
<keyword evidence="6 9" id="KW-1133">Transmembrane helix</keyword>
<evidence type="ECO:0000259" key="10">
    <source>
        <dbReference type="Pfam" id="PF02554"/>
    </source>
</evidence>
<evidence type="ECO:0000256" key="1">
    <source>
        <dbReference type="ARBA" id="ARBA00004651"/>
    </source>
</evidence>
<dbReference type="GO" id="GO:0005886">
    <property type="term" value="C:plasma membrane"/>
    <property type="evidence" value="ECO:0007669"/>
    <property type="project" value="UniProtKB-SubCell"/>
</dbReference>
<evidence type="ECO:0000256" key="4">
    <source>
        <dbReference type="ARBA" id="ARBA00022475"/>
    </source>
</evidence>
<feature type="transmembrane region" description="Helical" evidence="9">
    <location>
        <begin position="387"/>
        <end position="410"/>
    </location>
</feature>
<dbReference type="AlphaFoldDB" id="A0A542YWP6"/>
<feature type="transmembrane region" description="Helical" evidence="9">
    <location>
        <begin position="345"/>
        <end position="366"/>
    </location>
</feature>
<keyword evidence="5 9" id="KW-0812">Transmembrane</keyword>
<feature type="transmembrane region" description="Helical" evidence="9">
    <location>
        <begin position="214"/>
        <end position="234"/>
    </location>
</feature>
<feature type="transmembrane region" description="Helical" evidence="9">
    <location>
        <begin position="246"/>
        <end position="265"/>
    </location>
</feature>
<keyword evidence="12" id="KW-1185">Reference proteome</keyword>
<feature type="transmembrane region" description="Helical" evidence="9">
    <location>
        <begin position="547"/>
        <end position="568"/>
    </location>
</feature>
<feature type="transmembrane region" description="Helical" evidence="9">
    <location>
        <begin position="498"/>
        <end position="516"/>
    </location>
</feature>